<keyword evidence="3 5" id="KW-0238">DNA-binding</keyword>
<dbReference type="InterPro" id="IPR013762">
    <property type="entry name" value="Integrase-like_cat_sf"/>
</dbReference>
<proteinExistence type="inferred from homology"/>
<comment type="caution">
    <text evidence="8">The sequence shown here is derived from an EMBL/GenBank/DDBJ whole genome shotgun (WGS) entry which is preliminary data.</text>
</comment>
<dbReference type="InterPro" id="IPR050808">
    <property type="entry name" value="Phage_Integrase"/>
</dbReference>
<dbReference type="GO" id="GO:0006310">
    <property type="term" value="P:DNA recombination"/>
    <property type="evidence" value="ECO:0007669"/>
    <property type="project" value="UniProtKB-KW"/>
</dbReference>
<evidence type="ECO:0000256" key="2">
    <source>
        <dbReference type="ARBA" id="ARBA00022908"/>
    </source>
</evidence>
<dbReference type="SUPFAM" id="SSF56349">
    <property type="entry name" value="DNA breaking-rejoining enzymes"/>
    <property type="match status" value="1"/>
</dbReference>
<dbReference type="InterPro" id="IPR038488">
    <property type="entry name" value="Integrase_DNA-bd_sf"/>
</dbReference>
<organism evidence="8 9">
    <name type="scientific">Pseudomonas aeruginosa</name>
    <dbReference type="NCBI Taxonomy" id="287"/>
    <lineage>
        <taxon>Bacteria</taxon>
        <taxon>Pseudomonadati</taxon>
        <taxon>Pseudomonadota</taxon>
        <taxon>Gammaproteobacteria</taxon>
        <taxon>Pseudomonadales</taxon>
        <taxon>Pseudomonadaceae</taxon>
        <taxon>Pseudomonas</taxon>
    </lineage>
</organism>
<dbReference type="Proteomes" id="UP000644192">
    <property type="component" value="Unassembled WGS sequence"/>
</dbReference>
<dbReference type="InterPro" id="IPR025166">
    <property type="entry name" value="Integrase_DNA_bind_dom"/>
</dbReference>
<dbReference type="InterPro" id="IPR011010">
    <property type="entry name" value="DNA_brk_join_enz"/>
</dbReference>
<evidence type="ECO:0000313" key="9">
    <source>
        <dbReference type="Proteomes" id="UP000644192"/>
    </source>
</evidence>
<dbReference type="PANTHER" id="PTHR30629:SF2">
    <property type="entry name" value="PROPHAGE INTEGRASE INTS-RELATED"/>
    <property type="match status" value="1"/>
</dbReference>
<evidence type="ECO:0000256" key="3">
    <source>
        <dbReference type="ARBA" id="ARBA00023125"/>
    </source>
</evidence>
<dbReference type="PANTHER" id="PTHR30629">
    <property type="entry name" value="PROPHAGE INTEGRASE"/>
    <property type="match status" value="1"/>
</dbReference>
<dbReference type="InterPro" id="IPR010998">
    <property type="entry name" value="Integrase_recombinase_N"/>
</dbReference>
<evidence type="ECO:0000313" key="8">
    <source>
        <dbReference type="EMBL" id="MZZ13843.1"/>
    </source>
</evidence>
<dbReference type="InterPro" id="IPR053876">
    <property type="entry name" value="Phage_int_M"/>
</dbReference>
<dbReference type="Pfam" id="PF13356">
    <property type="entry name" value="Arm-DNA-bind_3"/>
    <property type="match status" value="1"/>
</dbReference>
<protein>
    <submittedName>
        <fullName evidence="8">Tyrosine-type recombinase/integrase</fullName>
    </submittedName>
</protein>
<gene>
    <name evidence="8" type="ORF">GUL26_16460</name>
</gene>
<dbReference type="Gene3D" id="3.30.160.390">
    <property type="entry name" value="Integrase, DNA-binding domain"/>
    <property type="match status" value="1"/>
</dbReference>
<dbReference type="Gene3D" id="1.10.150.130">
    <property type="match status" value="1"/>
</dbReference>
<dbReference type="CDD" id="cd00801">
    <property type="entry name" value="INT_P4_C"/>
    <property type="match status" value="1"/>
</dbReference>
<feature type="domain" description="Core-binding (CB)" evidence="7">
    <location>
        <begin position="98"/>
        <end position="182"/>
    </location>
</feature>
<dbReference type="GO" id="GO:0015074">
    <property type="term" value="P:DNA integration"/>
    <property type="evidence" value="ECO:0007669"/>
    <property type="project" value="UniProtKB-KW"/>
</dbReference>
<dbReference type="EMBL" id="WXZT01000011">
    <property type="protein sequence ID" value="MZZ13843.1"/>
    <property type="molecule type" value="Genomic_DNA"/>
</dbReference>
<sequence>MALTDAVVRQAKTTGKAYTLNDTDGLVLFVTGKGAKKWHFRFTWMSKQQRVAIGSYPEMSLKEAREQRDDLRAQVARGVDPRIHRLQVKAAELAAPLNTFATVFKTWRDFKALSLKTGRQSTLSQIDRIFAKDVLPWLGKLSIFDIDNPHLLDVLRRIERRKAFTTAEKVRTWLNQLFRYAMVEKGLRYNPASDLDIVAAPRPPVSHNPFLRMEELPALLQALRGYGGQALTKMGLRLLLLTGVRTGELRQAVPEQFDLERGLWIIPPVIVKQLQLKLRREGKTIPPYIVPLPEQAITIVRELLAEHARRPAQHYLLPNRSRLKERISENTLNGALKRMGYKNLLTGHGIRATISTALNELGYPKEWIEVQLSHADPNKIRAAYNHADYVEQRRMMMQEWADRLDGWERGEPVVRPVMAQALPHSLAGIESYLQLLAQGRLPQPGHGVIAGMHGAG</sequence>
<dbReference type="InterPro" id="IPR044068">
    <property type="entry name" value="CB"/>
</dbReference>
<evidence type="ECO:0000256" key="4">
    <source>
        <dbReference type="ARBA" id="ARBA00023172"/>
    </source>
</evidence>
<evidence type="ECO:0000256" key="1">
    <source>
        <dbReference type="ARBA" id="ARBA00008857"/>
    </source>
</evidence>
<dbReference type="Gene3D" id="1.10.443.10">
    <property type="entry name" value="Intergrase catalytic core"/>
    <property type="match status" value="1"/>
</dbReference>
<name>A0A6B1YBA3_PSEAI</name>
<accession>A0A6B1YBA3</accession>
<dbReference type="Pfam" id="PF00589">
    <property type="entry name" value="Phage_integrase"/>
    <property type="match status" value="1"/>
</dbReference>
<keyword evidence="4" id="KW-0233">DNA recombination</keyword>
<dbReference type="AlphaFoldDB" id="A0A6B1YBA3"/>
<evidence type="ECO:0000256" key="5">
    <source>
        <dbReference type="PROSITE-ProRule" id="PRU01248"/>
    </source>
</evidence>
<evidence type="ECO:0000259" key="7">
    <source>
        <dbReference type="PROSITE" id="PS51900"/>
    </source>
</evidence>
<dbReference type="GO" id="GO:0003677">
    <property type="term" value="F:DNA binding"/>
    <property type="evidence" value="ECO:0007669"/>
    <property type="project" value="UniProtKB-UniRule"/>
</dbReference>
<keyword evidence="2" id="KW-0229">DNA integration</keyword>
<feature type="domain" description="Tyr recombinase" evidence="6">
    <location>
        <begin position="206"/>
        <end position="397"/>
    </location>
</feature>
<dbReference type="PROSITE" id="PS51898">
    <property type="entry name" value="TYR_RECOMBINASE"/>
    <property type="match status" value="1"/>
</dbReference>
<comment type="similarity">
    <text evidence="1">Belongs to the 'phage' integrase family.</text>
</comment>
<dbReference type="Pfam" id="PF22022">
    <property type="entry name" value="Phage_int_M"/>
    <property type="match status" value="1"/>
</dbReference>
<dbReference type="PROSITE" id="PS51900">
    <property type="entry name" value="CB"/>
    <property type="match status" value="1"/>
</dbReference>
<dbReference type="InterPro" id="IPR002104">
    <property type="entry name" value="Integrase_catalytic"/>
</dbReference>
<reference evidence="8" key="1">
    <citation type="submission" date="2020-01" db="EMBL/GenBank/DDBJ databases">
        <title>Bacteria Cultured from War Wounds Associated with the Conflict in Eastern Ukraine.</title>
        <authorList>
            <person name="Snesrud E."/>
            <person name="Galac M.R."/>
            <person name="Mc Gann P."/>
            <person name="Valentine K."/>
            <person name="Viacheslav K."/>
        </authorList>
    </citation>
    <scope>NUCLEOTIDE SEQUENCE</scope>
    <source>
        <strain evidence="8">VNMU148</strain>
    </source>
</reference>
<evidence type="ECO:0000259" key="6">
    <source>
        <dbReference type="PROSITE" id="PS51898"/>
    </source>
</evidence>